<dbReference type="EMBL" id="CP018099">
    <property type="protein sequence ID" value="APF19808.1"/>
    <property type="molecule type" value="Genomic_DNA"/>
</dbReference>
<sequence length="640" mass="74253">MNKISAKRLKIFTEVKIMKRVKYLVIILIPLLFGLWSCGEKGKEKEQRASNVEVVEGFPSQTDEAVEKTQKAQREDQQIAGKDQAQSRQEDAVGKREKQTYAPETSTFRKETKVRRTPRYPVTIRVDIPKITGIETTYKIIHVGRDIYEGSQSEITLKIDSTNFDKEAQLIAPFYYPIKFLFKKDEKINLRLQPILARVKFYDKSGLYSQKLNKIIVKIEGKKVGETDQQGLAQIYLKNEGSNQLECYKAGVIKRQYVALNFTNPDSLYEIGLDPFEHFVQLKLMDDNGKPLSQKSIVLYGGRGITLKGVTQRNGFIKFSSVKLAPGIYTIQIPDYSFKNDRLEITADALDNERRYLSLKIPLKIDWYIEADIRMASLKLFSADDKLITEGTGSLKVKLPKGVYKVVADYKDAHREVIFSATDTPHRLSIIVMHPYLSALKWQKDNPGKKIPSNYIQAMQNISPGDEYFVDSRLFLAKIFIDYFKKYDMAVRMYNDIFEADRSSQYKSDILFQMAQAMMLSTDKMKNTKREKELRLQQALNEYCDKAWAYLSYLPQKSRKMWGMKITALRGELNYRLSTYKEENNDTRAARRYAEAAKDYFKQFKMDYENLAASNKLKQELKNDYYRVSDLLSMLESKIF</sequence>
<dbReference type="KEGG" id="caby:Cabys_3060"/>
<proteinExistence type="predicted"/>
<reference evidence="3 4" key="1">
    <citation type="submission" date="2016-11" db="EMBL/GenBank/DDBJ databases">
        <title>Genomic analysis of Caldithrix abyssi and proposal of a novel bacterial phylum Caldithrichaeota.</title>
        <authorList>
            <person name="Kublanov I."/>
            <person name="Sigalova O."/>
            <person name="Gavrilov S."/>
            <person name="Lebedinsky A."/>
            <person name="Ivanova N."/>
            <person name="Daum C."/>
            <person name="Reddy T."/>
            <person name="Klenk H.P."/>
            <person name="Goker M."/>
            <person name="Reva O."/>
            <person name="Miroshnichenko M."/>
            <person name="Kyprides N."/>
            <person name="Woyke T."/>
            <person name="Gelfand M."/>
        </authorList>
    </citation>
    <scope>NUCLEOTIDE SEQUENCE [LARGE SCALE GENOMIC DNA]</scope>
    <source>
        <strain evidence="3 4">LF13</strain>
    </source>
</reference>
<evidence type="ECO:0000313" key="4">
    <source>
        <dbReference type="Proteomes" id="UP000183868"/>
    </source>
</evidence>
<keyword evidence="2" id="KW-0812">Transmembrane</keyword>
<name>A0A1J1CD32_CALAY</name>
<protein>
    <submittedName>
        <fullName evidence="3">Uncharacterized protein</fullName>
    </submittedName>
</protein>
<dbReference type="Proteomes" id="UP000183868">
    <property type="component" value="Chromosome"/>
</dbReference>
<keyword evidence="2" id="KW-1133">Transmembrane helix</keyword>
<feature type="region of interest" description="Disordered" evidence="1">
    <location>
        <begin position="48"/>
        <end position="113"/>
    </location>
</feature>
<keyword evidence="2" id="KW-0472">Membrane</keyword>
<evidence type="ECO:0000313" key="3">
    <source>
        <dbReference type="EMBL" id="APF19808.1"/>
    </source>
</evidence>
<feature type="compositionally biased region" description="Basic and acidic residues" evidence="1">
    <location>
        <begin position="88"/>
        <end position="99"/>
    </location>
</feature>
<organism evidence="3 4">
    <name type="scientific">Caldithrix abyssi DSM 13497</name>
    <dbReference type="NCBI Taxonomy" id="880073"/>
    <lineage>
        <taxon>Bacteria</taxon>
        <taxon>Pseudomonadati</taxon>
        <taxon>Calditrichota</taxon>
        <taxon>Calditrichia</taxon>
        <taxon>Calditrichales</taxon>
        <taxon>Calditrichaceae</taxon>
        <taxon>Caldithrix</taxon>
    </lineage>
</organism>
<evidence type="ECO:0000256" key="1">
    <source>
        <dbReference type="SAM" id="MobiDB-lite"/>
    </source>
</evidence>
<accession>A0A1J1CD32</accession>
<gene>
    <name evidence="3" type="ORF">Cabys_3060</name>
</gene>
<feature type="transmembrane region" description="Helical" evidence="2">
    <location>
        <begin position="21"/>
        <end position="37"/>
    </location>
</feature>
<evidence type="ECO:0000256" key="2">
    <source>
        <dbReference type="SAM" id="Phobius"/>
    </source>
</evidence>
<dbReference type="AlphaFoldDB" id="A0A1J1CD32"/>
<feature type="compositionally biased region" description="Basic and acidic residues" evidence="1">
    <location>
        <begin position="65"/>
        <end position="77"/>
    </location>
</feature>